<accession>A0A5C3L089</accession>
<reference evidence="1 2" key="1">
    <citation type="journal article" date="2019" name="Nat. Ecol. Evol.">
        <title>Megaphylogeny resolves global patterns of mushroom evolution.</title>
        <authorList>
            <person name="Varga T."/>
            <person name="Krizsan K."/>
            <person name="Foldi C."/>
            <person name="Dima B."/>
            <person name="Sanchez-Garcia M."/>
            <person name="Sanchez-Ramirez S."/>
            <person name="Szollosi G.J."/>
            <person name="Szarkandi J.G."/>
            <person name="Papp V."/>
            <person name="Albert L."/>
            <person name="Andreopoulos W."/>
            <person name="Angelini C."/>
            <person name="Antonin V."/>
            <person name="Barry K.W."/>
            <person name="Bougher N.L."/>
            <person name="Buchanan P."/>
            <person name="Buyck B."/>
            <person name="Bense V."/>
            <person name="Catcheside P."/>
            <person name="Chovatia M."/>
            <person name="Cooper J."/>
            <person name="Damon W."/>
            <person name="Desjardin D."/>
            <person name="Finy P."/>
            <person name="Geml J."/>
            <person name="Haridas S."/>
            <person name="Hughes K."/>
            <person name="Justo A."/>
            <person name="Karasinski D."/>
            <person name="Kautmanova I."/>
            <person name="Kiss B."/>
            <person name="Kocsube S."/>
            <person name="Kotiranta H."/>
            <person name="LaButti K.M."/>
            <person name="Lechner B.E."/>
            <person name="Liimatainen K."/>
            <person name="Lipzen A."/>
            <person name="Lukacs Z."/>
            <person name="Mihaltcheva S."/>
            <person name="Morgado L.N."/>
            <person name="Niskanen T."/>
            <person name="Noordeloos M.E."/>
            <person name="Ohm R.A."/>
            <person name="Ortiz-Santana B."/>
            <person name="Ovrebo C."/>
            <person name="Racz N."/>
            <person name="Riley R."/>
            <person name="Savchenko A."/>
            <person name="Shiryaev A."/>
            <person name="Soop K."/>
            <person name="Spirin V."/>
            <person name="Szebenyi C."/>
            <person name="Tomsovsky M."/>
            <person name="Tulloss R.E."/>
            <person name="Uehling J."/>
            <person name="Grigoriev I.V."/>
            <person name="Vagvolgyi C."/>
            <person name="Papp T."/>
            <person name="Martin F.M."/>
            <person name="Miettinen O."/>
            <person name="Hibbett D.S."/>
            <person name="Nagy L.G."/>
        </authorList>
    </citation>
    <scope>NUCLEOTIDE SEQUENCE [LARGE SCALE GENOMIC DNA]</scope>
    <source>
        <strain evidence="1 2">CBS 121175</strain>
    </source>
</reference>
<gene>
    <name evidence="1" type="ORF">FA15DRAFT_321623</name>
</gene>
<dbReference type="EMBL" id="ML210180">
    <property type="protein sequence ID" value="TFK25997.1"/>
    <property type="molecule type" value="Genomic_DNA"/>
</dbReference>
<sequence length="54" mass="6561">MNWIDRLRLATVTLSWPWLKNHGIGLFRRWNRVRPRRLKLHNLAFAVAMSISKY</sequence>
<evidence type="ECO:0000313" key="1">
    <source>
        <dbReference type="EMBL" id="TFK25997.1"/>
    </source>
</evidence>
<organism evidence="1 2">
    <name type="scientific">Coprinopsis marcescibilis</name>
    <name type="common">Agaric fungus</name>
    <name type="synonym">Psathyrella marcescibilis</name>
    <dbReference type="NCBI Taxonomy" id="230819"/>
    <lineage>
        <taxon>Eukaryota</taxon>
        <taxon>Fungi</taxon>
        <taxon>Dikarya</taxon>
        <taxon>Basidiomycota</taxon>
        <taxon>Agaricomycotina</taxon>
        <taxon>Agaricomycetes</taxon>
        <taxon>Agaricomycetidae</taxon>
        <taxon>Agaricales</taxon>
        <taxon>Agaricineae</taxon>
        <taxon>Psathyrellaceae</taxon>
        <taxon>Coprinopsis</taxon>
    </lineage>
</organism>
<proteinExistence type="predicted"/>
<evidence type="ECO:0000313" key="2">
    <source>
        <dbReference type="Proteomes" id="UP000307440"/>
    </source>
</evidence>
<dbReference type="AlphaFoldDB" id="A0A5C3L089"/>
<dbReference type="Proteomes" id="UP000307440">
    <property type="component" value="Unassembled WGS sequence"/>
</dbReference>
<name>A0A5C3L089_COPMA</name>
<keyword evidence="2" id="KW-1185">Reference proteome</keyword>
<protein>
    <submittedName>
        <fullName evidence="1">Uncharacterized protein</fullName>
    </submittedName>
</protein>